<dbReference type="InterPro" id="IPR017516">
    <property type="entry name" value="AbrB_dup"/>
</dbReference>
<gene>
    <name evidence="2" type="ORF">DOO78_09955</name>
</gene>
<sequence>MSTGGFDGGLTRRDGLPVLRTLPTQLLTTGTATLGGGLLALLHLPLAWMIGAMLATAALAWHRPVAVLPWARPAGLVFLGLGLGATFSGPVLAAVTGSLPVLLAGGVIAIATGFVVARLFTRLAGTDPQTGFFCAVPGGVIVMAILAQEAKASVATVTLAQTMRVLVVVLTFPPLLGWLAPHGQYGEFMAPRQPFWWPGLLAMAAAGLALAMPLRRVGLANPWMLGPCGLAIGLAATGHLPSGVPVLLLNAAQVAMGASLGTRLSKSFLLSSHRLALAAVLSSAVLSLLLAAIAWGLAWLVGLPVPALILGMAPGGMPEMALTAKALELAVPLVLGFHLTRTVLCNLLVGPLHRAGLRLGLL</sequence>
<dbReference type="OrthoDB" id="7157734at2"/>
<evidence type="ECO:0008006" key="4">
    <source>
        <dbReference type="Google" id="ProtNLM"/>
    </source>
</evidence>
<evidence type="ECO:0000256" key="1">
    <source>
        <dbReference type="SAM" id="Phobius"/>
    </source>
</evidence>
<feature type="transmembrane region" description="Helical" evidence="1">
    <location>
        <begin position="38"/>
        <end position="62"/>
    </location>
</feature>
<feature type="transmembrane region" description="Helical" evidence="1">
    <location>
        <begin position="130"/>
        <end position="147"/>
    </location>
</feature>
<feature type="transmembrane region" description="Helical" evidence="1">
    <location>
        <begin position="74"/>
        <end position="95"/>
    </location>
</feature>
<keyword evidence="1" id="KW-0812">Transmembrane</keyword>
<dbReference type="GO" id="GO:0016020">
    <property type="term" value="C:membrane"/>
    <property type="evidence" value="ECO:0007669"/>
    <property type="project" value="InterPro"/>
</dbReference>
<keyword evidence="3" id="KW-1185">Reference proteome</keyword>
<dbReference type="NCBIfam" id="TIGR03082">
    <property type="entry name" value="Gneg_AbrB_dup"/>
    <property type="match status" value="1"/>
</dbReference>
<reference evidence="3" key="1">
    <citation type="submission" date="2018-06" db="EMBL/GenBank/DDBJ databases">
        <authorList>
            <person name="Khan S.A."/>
        </authorList>
    </citation>
    <scope>NUCLEOTIDE SEQUENCE [LARGE SCALE GENOMIC DNA]</scope>
    <source>
        <strain evidence="3">DB-1506</strain>
    </source>
</reference>
<dbReference type="PANTHER" id="PTHR38457">
    <property type="entry name" value="REGULATOR ABRB-RELATED"/>
    <property type="match status" value="1"/>
</dbReference>
<comment type="caution">
    <text evidence="2">The sequence shown here is derived from an EMBL/GenBank/DDBJ whole genome shotgun (WGS) entry which is preliminary data.</text>
</comment>
<evidence type="ECO:0000313" key="3">
    <source>
        <dbReference type="Proteomes" id="UP000249065"/>
    </source>
</evidence>
<accession>A0A327M8S5</accession>
<dbReference type="InterPro" id="IPR007820">
    <property type="entry name" value="AbrB_fam"/>
</dbReference>
<organism evidence="2 3">
    <name type="scientific">Roseicella frigidaeris</name>
    <dbReference type="NCBI Taxonomy" id="2230885"/>
    <lineage>
        <taxon>Bacteria</taxon>
        <taxon>Pseudomonadati</taxon>
        <taxon>Pseudomonadota</taxon>
        <taxon>Alphaproteobacteria</taxon>
        <taxon>Acetobacterales</taxon>
        <taxon>Roseomonadaceae</taxon>
        <taxon>Roseicella</taxon>
    </lineage>
</organism>
<protein>
    <recommendedName>
        <fullName evidence="4">AbrB family transcriptional regulator</fullName>
    </recommendedName>
</protein>
<feature type="transmembrane region" description="Helical" evidence="1">
    <location>
        <begin position="102"/>
        <end position="124"/>
    </location>
</feature>
<keyword evidence="1" id="KW-1133">Transmembrane helix</keyword>
<dbReference type="PANTHER" id="PTHR38457:SF1">
    <property type="entry name" value="REGULATOR ABRB-RELATED"/>
    <property type="match status" value="1"/>
</dbReference>
<evidence type="ECO:0000313" key="2">
    <source>
        <dbReference type="EMBL" id="RAI59340.1"/>
    </source>
</evidence>
<feature type="transmembrane region" description="Helical" evidence="1">
    <location>
        <begin position="154"/>
        <end position="175"/>
    </location>
</feature>
<dbReference type="EMBL" id="QLIX01000005">
    <property type="protein sequence ID" value="RAI59340.1"/>
    <property type="molecule type" value="Genomic_DNA"/>
</dbReference>
<dbReference type="AlphaFoldDB" id="A0A327M8S5"/>
<dbReference type="Pfam" id="PF05145">
    <property type="entry name" value="AbrB"/>
    <property type="match status" value="1"/>
</dbReference>
<feature type="transmembrane region" description="Helical" evidence="1">
    <location>
        <begin position="276"/>
        <end position="309"/>
    </location>
</feature>
<dbReference type="GO" id="GO:0010468">
    <property type="term" value="P:regulation of gene expression"/>
    <property type="evidence" value="ECO:0007669"/>
    <property type="project" value="InterPro"/>
</dbReference>
<keyword evidence="1" id="KW-0472">Membrane</keyword>
<feature type="transmembrane region" description="Helical" evidence="1">
    <location>
        <begin position="195"/>
        <end position="211"/>
    </location>
</feature>
<dbReference type="Proteomes" id="UP000249065">
    <property type="component" value="Unassembled WGS sequence"/>
</dbReference>
<proteinExistence type="predicted"/>
<name>A0A327M8S5_9PROT</name>
<dbReference type="PIRSF" id="PIRSF038991">
    <property type="entry name" value="Protein_AbrB"/>
    <property type="match status" value="1"/>
</dbReference>